<accession>A0A2T3J2V3</accession>
<dbReference type="AlphaFoldDB" id="A0A2T3J2V3"/>
<evidence type="ECO:0000256" key="1">
    <source>
        <dbReference type="SAM" id="Phobius"/>
    </source>
</evidence>
<dbReference type="RefSeq" id="WP_107346970.1">
    <property type="nucleotide sequence ID" value="NZ_PYMH01000001.1"/>
</dbReference>
<dbReference type="OrthoDB" id="5901837at2"/>
<evidence type="ECO:0000313" key="2">
    <source>
        <dbReference type="EMBL" id="PSU35615.1"/>
    </source>
</evidence>
<sequence length="130" mass="14881">MIVSNDFEVTTSSMRYKKNIYQLKKINRVRVKTNKFKDHILRAVFFGLLISSILWVIAPPTMGLLTAPLVLVGGIVSALASIKRYELQIEFKHTDGTGLQWISVAKTNRHSVKEIFDEKSDEVFRMLNPQ</sequence>
<name>A0A2T3J2V3_9GAMM</name>
<keyword evidence="3" id="KW-1185">Reference proteome</keyword>
<proteinExistence type="predicted"/>
<keyword evidence="1" id="KW-0812">Transmembrane</keyword>
<dbReference type="Proteomes" id="UP000241222">
    <property type="component" value="Unassembled WGS sequence"/>
</dbReference>
<keyword evidence="1" id="KW-0472">Membrane</keyword>
<gene>
    <name evidence="2" type="ORF">C9I99_00920</name>
</gene>
<evidence type="ECO:0000313" key="3">
    <source>
        <dbReference type="Proteomes" id="UP000241222"/>
    </source>
</evidence>
<reference evidence="2 3" key="1">
    <citation type="submission" date="2018-03" db="EMBL/GenBank/DDBJ databases">
        <title>Whole genome sequencing of Histamine producing bacteria.</title>
        <authorList>
            <person name="Butler K."/>
        </authorList>
    </citation>
    <scope>NUCLEOTIDE SEQUENCE [LARGE SCALE GENOMIC DNA]</scope>
    <source>
        <strain evidence="2 3">JCM 13586</strain>
    </source>
</reference>
<feature type="transmembrane region" description="Helical" evidence="1">
    <location>
        <begin position="40"/>
        <end position="58"/>
    </location>
</feature>
<comment type="caution">
    <text evidence="2">The sequence shown here is derived from an EMBL/GenBank/DDBJ whole genome shotgun (WGS) entry which is preliminary data.</text>
</comment>
<organism evidence="2 3">
    <name type="scientific">Photobacterium lutimaris</name>
    <dbReference type="NCBI Taxonomy" id="388278"/>
    <lineage>
        <taxon>Bacteria</taxon>
        <taxon>Pseudomonadati</taxon>
        <taxon>Pseudomonadota</taxon>
        <taxon>Gammaproteobacteria</taxon>
        <taxon>Vibrionales</taxon>
        <taxon>Vibrionaceae</taxon>
        <taxon>Photobacterium</taxon>
    </lineage>
</organism>
<keyword evidence="1" id="KW-1133">Transmembrane helix</keyword>
<dbReference type="EMBL" id="PYMH01000001">
    <property type="protein sequence ID" value="PSU35615.1"/>
    <property type="molecule type" value="Genomic_DNA"/>
</dbReference>
<protein>
    <submittedName>
        <fullName evidence="2">Uncharacterized protein</fullName>
    </submittedName>
</protein>
<feature type="transmembrane region" description="Helical" evidence="1">
    <location>
        <begin position="64"/>
        <end position="82"/>
    </location>
</feature>